<dbReference type="PANTHER" id="PTHR10584:SF166">
    <property type="entry name" value="RIBOKINASE"/>
    <property type="match status" value="1"/>
</dbReference>
<proteinExistence type="inferred from homology"/>
<dbReference type="Gene3D" id="3.40.1190.20">
    <property type="match status" value="1"/>
</dbReference>
<dbReference type="RefSeq" id="WP_068346604.1">
    <property type="nucleotide sequence ID" value="NZ_JFHK01000004.1"/>
</dbReference>
<comment type="similarity">
    <text evidence="1 4">Belongs to the carbohydrate kinase PfkB family.</text>
</comment>
<evidence type="ECO:0000256" key="3">
    <source>
        <dbReference type="ARBA" id="ARBA00022777"/>
    </source>
</evidence>
<evidence type="ECO:0000259" key="5">
    <source>
        <dbReference type="Pfam" id="PF00294"/>
    </source>
</evidence>
<evidence type="ECO:0000313" key="7">
    <source>
        <dbReference type="Proteomes" id="UP000077339"/>
    </source>
</evidence>
<evidence type="ECO:0000256" key="1">
    <source>
        <dbReference type="ARBA" id="ARBA00010688"/>
    </source>
</evidence>
<dbReference type="PRINTS" id="PR00990">
    <property type="entry name" value="RIBOKINASE"/>
</dbReference>
<dbReference type="InterPro" id="IPR002173">
    <property type="entry name" value="Carboh/pur_kinase_PfkB_CS"/>
</dbReference>
<dbReference type="PANTHER" id="PTHR10584">
    <property type="entry name" value="SUGAR KINASE"/>
    <property type="match status" value="1"/>
</dbReference>
<dbReference type="InterPro" id="IPR029056">
    <property type="entry name" value="Ribokinase-like"/>
</dbReference>
<dbReference type="InterPro" id="IPR011611">
    <property type="entry name" value="PfkB_dom"/>
</dbReference>
<comment type="caution">
    <text evidence="6">The sequence shown here is derived from an EMBL/GenBank/DDBJ whole genome shotgun (WGS) entry which is preliminary data.</text>
</comment>
<dbReference type="SUPFAM" id="SSF53613">
    <property type="entry name" value="Ribokinase-like"/>
    <property type="match status" value="1"/>
</dbReference>
<organism evidence="6 7">
    <name type="scientific">Kosmotoga arenicorallina S304</name>
    <dbReference type="NCBI Taxonomy" id="1453497"/>
    <lineage>
        <taxon>Bacteria</taxon>
        <taxon>Thermotogati</taxon>
        <taxon>Thermotogota</taxon>
        <taxon>Thermotogae</taxon>
        <taxon>Kosmotogales</taxon>
        <taxon>Kosmotogaceae</taxon>
        <taxon>Kosmotoga</taxon>
    </lineage>
</organism>
<dbReference type="InterPro" id="IPR002139">
    <property type="entry name" value="Ribo/fructo_kinase"/>
</dbReference>
<dbReference type="GO" id="GO:0016301">
    <property type="term" value="F:kinase activity"/>
    <property type="evidence" value="ECO:0007669"/>
    <property type="project" value="UniProtKB-KW"/>
</dbReference>
<dbReference type="PATRIC" id="fig|1453497.3.peg.1607"/>
<dbReference type="EMBL" id="JFHK01000004">
    <property type="protein sequence ID" value="OAA31445.1"/>
    <property type="molecule type" value="Genomic_DNA"/>
</dbReference>
<reference evidence="6 7" key="1">
    <citation type="submission" date="2014-02" db="EMBL/GenBank/DDBJ databases">
        <title>Kosmotoga genome sequencing.</title>
        <authorList>
            <person name="Pollo S.M."/>
            <person name="Charchuk R."/>
            <person name="Nesbo C.L."/>
        </authorList>
    </citation>
    <scope>NUCLEOTIDE SEQUENCE [LARGE SCALE GENOMIC DNA]</scope>
    <source>
        <strain evidence="6 7">S304</strain>
    </source>
</reference>
<sequence length="290" mass="31539">MIQVVGNINFDITAMLDKTRNIEENRVLELDPGIGGTAANTAIQLAKLGQKVILNGTVGNDMFGQWLLKELAKRGVKVEYIRVVDGERTGFCFVSVRDDGHRFLFTFRGINEKNTLEVVALEETTFLHLAGISTMQAGRILKGLKKNIPISYAPGGIVSFEDPEGVLELSEYITYLIFNEKEWEAVSKTGTLKAEHVVVTKGNKGTELLPEGIFASAYKAEVVDTTGAGDAFNAGFIHAISSGGNLDEALRLGNALGALNVQYKGATGKHGLHEIKSFIYSCEPSLRKFV</sequence>
<keyword evidence="7" id="KW-1185">Reference proteome</keyword>
<name>A0A182C7C5_9BACT</name>
<dbReference type="Proteomes" id="UP000077339">
    <property type="component" value="Unassembled WGS sequence"/>
</dbReference>
<keyword evidence="3 4" id="KW-0418">Kinase</keyword>
<evidence type="ECO:0000313" key="6">
    <source>
        <dbReference type="EMBL" id="OAA31445.1"/>
    </source>
</evidence>
<dbReference type="AlphaFoldDB" id="A0A182C7C5"/>
<evidence type="ECO:0000256" key="2">
    <source>
        <dbReference type="ARBA" id="ARBA00022679"/>
    </source>
</evidence>
<feature type="domain" description="Carbohydrate kinase PfkB" evidence="5">
    <location>
        <begin position="2"/>
        <end position="267"/>
    </location>
</feature>
<gene>
    <name evidence="6" type="ORF">AT15_08095</name>
</gene>
<evidence type="ECO:0000256" key="4">
    <source>
        <dbReference type="RuleBase" id="RU003704"/>
    </source>
</evidence>
<dbReference type="GO" id="GO:0006796">
    <property type="term" value="P:phosphate-containing compound metabolic process"/>
    <property type="evidence" value="ECO:0007669"/>
    <property type="project" value="UniProtKB-ARBA"/>
</dbReference>
<dbReference type="PROSITE" id="PS00584">
    <property type="entry name" value="PFKB_KINASES_2"/>
    <property type="match status" value="1"/>
</dbReference>
<keyword evidence="2 4" id="KW-0808">Transferase</keyword>
<accession>A0A182C7C5</accession>
<dbReference type="STRING" id="1453497.AT15_08095"/>
<dbReference type="Pfam" id="PF00294">
    <property type="entry name" value="PfkB"/>
    <property type="match status" value="1"/>
</dbReference>
<dbReference type="PROSITE" id="PS00583">
    <property type="entry name" value="PFKB_KINASES_1"/>
    <property type="match status" value="1"/>
</dbReference>
<protein>
    <recommendedName>
        <fullName evidence="5">Carbohydrate kinase PfkB domain-containing protein</fullName>
    </recommendedName>
</protein>
<dbReference type="OrthoDB" id="9775849at2"/>